<evidence type="ECO:0000259" key="10">
    <source>
        <dbReference type="Pfam" id="PF04547"/>
    </source>
</evidence>
<dbReference type="Proteomes" id="UP000261620">
    <property type="component" value="Unplaced"/>
</dbReference>
<keyword evidence="6 8" id="KW-0472">Membrane</keyword>
<keyword evidence="3" id="KW-1003">Cell membrane</keyword>
<evidence type="ECO:0000256" key="8">
    <source>
        <dbReference type="RuleBase" id="RU280814"/>
    </source>
</evidence>
<feature type="domain" description="Anoctamin transmembrane" evidence="10">
    <location>
        <begin position="49"/>
        <end position="623"/>
    </location>
</feature>
<feature type="transmembrane region" description="Helical" evidence="8">
    <location>
        <begin position="60"/>
        <end position="84"/>
    </location>
</feature>
<feature type="domain" description="Anoctamin dimerisation" evidence="11">
    <location>
        <begin position="2"/>
        <end position="46"/>
    </location>
</feature>
<dbReference type="GO" id="GO:0005229">
    <property type="term" value="F:intracellularly calcium-gated chloride channel activity"/>
    <property type="evidence" value="ECO:0007669"/>
    <property type="project" value="TreeGrafter"/>
</dbReference>
<protein>
    <recommendedName>
        <fullName evidence="8">Anoctamin</fullName>
    </recommendedName>
</protein>
<comment type="similarity">
    <text evidence="2 8">Belongs to the anoctamin family.</text>
</comment>
<name>A0A3Q3XG75_MOLML</name>
<feature type="compositionally biased region" description="Polar residues" evidence="9">
    <location>
        <begin position="655"/>
        <end position="679"/>
    </location>
</feature>
<dbReference type="GO" id="GO:0005886">
    <property type="term" value="C:plasma membrane"/>
    <property type="evidence" value="ECO:0007669"/>
    <property type="project" value="UniProtKB-SubCell"/>
</dbReference>
<dbReference type="Pfam" id="PF04547">
    <property type="entry name" value="Anoctamin"/>
    <property type="match status" value="1"/>
</dbReference>
<dbReference type="Pfam" id="PF16178">
    <property type="entry name" value="Anoct_dimer"/>
    <property type="match status" value="1"/>
</dbReference>
<evidence type="ECO:0000313" key="12">
    <source>
        <dbReference type="Ensembl" id="ENSMMOP00000025084.1"/>
    </source>
</evidence>
<dbReference type="GO" id="GO:0046983">
    <property type="term" value="F:protein dimerization activity"/>
    <property type="evidence" value="ECO:0007669"/>
    <property type="project" value="InterPro"/>
</dbReference>
<dbReference type="STRING" id="94237.ENSMMOP00000025084"/>
<dbReference type="InterPro" id="IPR007632">
    <property type="entry name" value="Anoctamin"/>
</dbReference>
<evidence type="ECO:0000256" key="7">
    <source>
        <dbReference type="ARBA" id="ARBA00023180"/>
    </source>
</evidence>
<dbReference type="InterPro" id="IPR032394">
    <property type="entry name" value="Anoct_dimer"/>
</dbReference>
<evidence type="ECO:0000256" key="5">
    <source>
        <dbReference type="ARBA" id="ARBA00022989"/>
    </source>
</evidence>
<dbReference type="PANTHER" id="PTHR12308">
    <property type="entry name" value="ANOCTAMIN"/>
    <property type="match status" value="1"/>
</dbReference>
<keyword evidence="13" id="KW-1185">Reference proteome</keyword>
<reference evidence="12" key="1">
    <citation type="submission" date="2025-08" db="UniProtKB">
        <authorList>
            <consortium name="Ensembl"/>
        </authorList>
    </citation>
    <scope>IDENTIFICATION</scope>
</reference>
<keyword evidence="7" id="KW-0325">Glycoprotein</keyword>
<feature type="region of interest" description="Disordered" evidence="9">
    <location>
        <begin position="643"/>
        <end position="679"/>
    </location>
</feature>
<dbReference type="Ensembl" id="ENSMMOT00000025503.1">
    <property type="protein sequence ID" value="ENSMMOP00000025084.1"/>
    <property type="gene ID" value="ENSMMOG00000019048.1"/>
</dbReference>
<feature type="transmembrane region" description="Helical" evidence="8">
    <location>
        <begin position="137"/>
        <end position="153"/>
    </location>
</feature>
<evidence type="ECO:0000256" key="4">
    <source>
        <dbReference type="ARBA" id="ARBA00022692"/>
    </source>
</evidence>
<proteinExistence type="inferred from homology"/>
<evidence type="ECO:0000256" key="9">
    <source>
        <dbReference type="SAM" id="MobiDB-lite"/>
    </source>
</evidence>
<dbReference type="PANTHER" id="PTHR12308:SF13">
    <property type="entry name" value="ANOCTAMIN-1"/>
    <property type="match status" value="1"/>
</dbReference>
<evidence type="ECO:0000256" key="2">
    <source>
        <dbReference type="ARBA" id="ARBA00009671"/>
    </source>
</evidence>
<evidence type="ECO:0000256" key="3">
    <source>
        <dbReference type="ARBA" id="ARBA00022475"/>
    </source>
</evidence>
<feature type="transmembrane region" description="Helical" evidence="8">
    <location>
        <begin position="218"/>
        <end position="240"/>
    </location>
</feature>
<evidence type="ECO:0000313" key="13">
    <source>
        <dbReference type="Proteomes" id="UP000261620"/>
    </source>
</evidence>
<keyword evidence="4 8" id="KW-0812">Transmembrane</keyword>
<dbReference type="OMA" id="QSEQGAF"/>
<reference evidence="12" key="2">
    <citation type="submission" date="2025-09" db="UniProtKB">
        <authorList>
            <consortium name="Ensembl"/>
        </authorList>
    </citation>
    <scope>IDENTIFICATION</scope>
</reference>
<dbReference type="InterPro" id="IPR049452">
    <property type="entry name" value="Anoctamin_TM"/>
</dbReference>
<organism evidence="12 13">
    <name type="scientific">Mola mola</name>
    <name type="common">Ocean sunfish</name>
    <name type="synonym">Tetraodon mola</name>
    <dbReference type="NCBI Taxonomy" id="94237"/>
    <lineage>
        <taxon>Eukaryota</taxon>
        <taxon>Metazoa</taxon>
        <taxon>Chordata</taxon>
        <taxon>Craniata</taxon>
        <taxon>Vertebrata</taxon>
        <taxon>Euteleostomi</taxon>
        <taxon>Actinopterygii</taxon>
        <taxon>Neopterygii</taxon>
        <taxon>Teleostei</taxon>
        <taxon>Neoteleostei</taxon>
        <taxon>Acanthomorphata</taxon>
        <taxon>Eupercaria</taxon>
        <taxon>Tetraodontiformes</taxon>
        <taxon>Molidae</taxon>
        <taxon>Mola</taxon>
    </lineage>
</organism>
<comment type="caution">
    <text evidence="8">Lacks conserved residue(s) required for the propagation of feature annotation.</text>
</comment>
<keyword evidence="5 8" id="KW-1133">Transmembrane helix</keyword>
<accession>A0A3Q3XG75</accession>
<evidence type="ECO:0000259" key="11">
    <source>
        <dbReference type="Pfam" id="PF16178"/>
    </source>
</evidence>
<feature type="transmembrane region" description="Helical" evidence="8">
    <location>
        <begin position="304"/>
        <end position="325"/>
    </location>
</feature>
<dbReference type="AlphaFoldDB" id="A0A3Q3XG75"/>
<evidence type="ECO:0000256" key="1">
    <source>
        <dbReference type="ARBA" id="ARBA00004651"/>
    </source>
</evidence>
<evidence type="ECO:0000256" key="6">
    <source>
        <dbReference type="ARBA" id="ARBA00023136"/>
    </source>
</evidence>
<sequence>AGITSLLGSGVYTAAYPLHDNMFYCLPKILYEEWANYSVFYKFQPMGLVRKYFGEKIGLYFAWLGLYTQMLIPASLVGVIVFLYGCATVDDNIPSMEICHPNNNIIMCPLCDQVCGYWKLSTACGTARASHLFDNPATVFFSIFMALWAAMFMEHWKRRQMRLNYEWDLTGFEDEEDHPRAEYEFRVMQKSLSKDQKSKHKMEKLTCRDRLPAYMTNIVMMLLMIGVTFAIVFGVIIYRISTKAALHMSPNPFTRSHVQLTVKTTAAIINLVVILILDEVYGAVARWLTVLEVPKTDKSFEERLIFKTFILKFVNAFSPIIYIAFFRGRLVGRPGSYLYVFESYRMEECAHGGCLMELCIQLSITMLGKQLIQNNLFEIGIPKLKKLIRYIQSKQGAFQEEERQKKLQRYETDHFLEPFAGLTPEYMEMIIQFGFVTLFVASFPLAPLFALLNNIIEIRLDAKKFVTELRRPVAARAKDIGIWYNILRGVAKVAVIINAFVISFTSDFIPRLVYQYMYSPDGSMHGFVNHTLSYFNVSHFQEGKRTTDPGHFGFHVEICSYKDYRHSPWSATPYEISKEFWTVLAVRLAFVIVFQNVVMLMSDIVDWLIPDIPKDISLQIHKEKILLVDLFMKEEQGKNQICESGLSTGEKDNCSRSQSNNSTMTHAHTGLHTNSTKSL</sequence>
<feature type="transmembrane region" description="Helical" evidence="8">
    <location>
        <begin position="429"/>
        <end position="452"/>
    </location>
</feature>
<feature type="transmembrane region" description="Helical" evidence="8">
    <location>
        <begin position="260"/>
        <end position="284"/>
    </location>
</feature>
<comment type="subcellular location">
    <subcellularLocation>
        <location evidence="1">Cell membrane</location>
        <topology evidence="1">Multi-pass membrane protein</topology>
    </subcellularLocation>
    <subcellularLocation>
        <location evidence="8">Membrane</location>
        <topology evidence="8">Multi-pass membrane protein</topology>
    </subcellularLocation>
</comment>